<feature type="transmembrane region" description="Helical" evidence="3">
    <location>
        <begin position="118"/>
        <end position="137"/>
    </location>
</feature>
<dbReference type="RefSeq" id="WP_194697072.1">
    <property type="nucleotide sequence ID" value="NZ_JADKPO010000018.1"/>
</dbReference>
<evidence type="ECO:0000313" key="4">
    <source>
        <dbReference type="EMBL" id="MBF4768930.1"/>
    </source>
</evidence>
<feature type="transmembrane region" description="Helical" evidence="3">
    <location>
        <begin position="213"/>
        <end position="231"/>
    </location>
</feature>
<evidence type="ECO:0000256" key="3">
    <source>
        <dbReference type="SAM" id="Phobius"/>
    </source>
</evidence>
<keyword evidence="1" id="KW-0805">Transcription regulation</keyword>
<sequence>MTTHLPAATIEKYAADALPYADASSVEAHVLACPACRRLVAGQVDQARLRAIWGELTDRVDEDRVRVPERWLRRLGTPAPVAKILVCTPSLRGSWLLGVVITLALAVLASRTTGGGDLPFLAVAPVLPVVGIAVSFGRAMDAAWEVGEATVTGGFPLLLIRAGAVLAACVSVTAVAAVVLPADGRGALAWLLPSLLLVVVTLVISTTRAAMPYVAATISAIWLCVVAIAAASPRTDALFGSGAQAITAALTLAAAGVLLSRRHAIESGTLR</sequence>
<organism evidence="4 5">
    <name type="scientific">Nocardioides agariphilus</name>
    <dbReference type="NCBI Taxonomy" id="433664"/>
    <lineage>
        <taxon>Bacteria</taxon>
        <taxon>Bacillati</taxon>
        <taxon>Actinomycetota</taxon>
        <taxon>Actinomycetes</taxon>
        <taxon>Propionibacteriales</taxon>
        <taxon>Nocardioidaceae</taxon>
        <taxon>Nocardioides</taxon>
    </lineage>
</organism>
<comment type="caution">
    <text evidence="4">The sequence shown here is derived from an EMBL/GenBank/DDBJ whole genome shotgun (WGS) entry which is preliminary data.</text>
</comment>
<keyword evidence="3" id="KW-1133">Transmembrane helix</keyword>
<dbReference type="AlphaFoldDB" id="A0A930YQK4"/>
<keyword evidence="2" id="KW-0804">Transcription</keyword>
<evidence type="ECO:0000256" key="1">
    <source>
        <dbReference type="ARBA" id="ARBA00023015"/>
    </source>
</evidence>
<feature type="transmembrane region" description="Helical" evidence="3">
    <location>
        <begin position="237"/>
        <end position="259"/>
    </location>
</feature>
<name>A0A930YQK4_9ACTN</name>
<feature type="transmembrane region" description="Helical" evidence="3">
    <location>
        <begin position="93"/>
        <end position="112"/>
    </location>
</feature>
<evidence type="ECO:0000256" key="2">
    <source>
        <dbReference type="ARBA" id="ARBA00023163"/>
    </source>
</evidence>
<feature type="transmembrane region" description="Helical" evidence="3">
    <location>
        <begin position="187"/>
        <end position="206"/>
    </location>
</feature>
<dbReference type="Gene3D" id="1.10.10.1320">
    <property type="entry name" value="Anti-sigma factor, zinc-finger domain"/>
    <property type="match status" value="1"/>
</dbReference>
<keyword evidence="3" id="KW-0472">Membrane</keyword>
<reference evidence="4" key="1">
    <citation type="submission" date="2020-11" db="EMBL/GenBank/DDBJ databases">
        <title>Nocardioides cynanchi sp. nov., isolated from soil of rhizosphere of Cynanchum wilfordii.</title>
        <authorList>
            <person name="Lee J.-S."/>
            <person name="Suh M.K."/>
            <person name="Kim J.-S."/>
        </authorList>
    </citation>
    <scope>NUCLEOTIDE SEQUENCE</scope>
    <source>
        <strain evidence="4">KCTC 19276</strain>
    </source>
</reference>
<gene>
    <name evidence="4" type="ORF">ISU10_14280</name>
</gene>
<evidence type="ECO:0000313" key="5">
    <source>
        <dbReference type="Proteomes" id="UP000660668"/>
    </source>
</evidence>
<keyword evidence="3" id="KW-0812">Transmembrane</keyword>
<dbReference type="InterPro" id="IPR041916">
    <property type="entry name" value="Anti_sigma_zinc_sf"/>
</dbReference>
<feature type="transmembrane region" description="Helical" evidence="3">
    <location>
        <begin position="158"/>
        <end position="181"/>
    </location>
</feature>
<dbReference type="Proteomes" id="UP000660668">
    <property type="component" value="Unassembled WGS sequence"/>
</dbReference>
<keyword evidence="5" id="KW-1185">Reference proteome</keyword>
<accession>A0A930YQK4</accession>
<dbReference type="EMBL" id="JADKPO010000018">
    <property type="protein sequence ID" value="MBF4768930.1"/>
    <property type="molecule type" value="Genomic_DNA"/>
</dbReference>
<protein>
    <submittedName>
        <fullName evidence="4">Zf-HC2 domain-containing protein</fullName>
    </submittedName>
</protein>
<proteinExistence type="predicted"/>